<protein>
    <submittedName>
        <fullName evidence="2">Uncharacterized protein</fullName>
    </submittedName>
</protein>
<dbReference type="EMBL" id="BDSP01000184">
    <property type="protein sequence ID" value="GAX22609.1"/>
    <property type="molecule type" value="Genomic_DNA"/>
</dbReference>
<gene>
    <name evidence="2" type="ORF">FisN_14Hh242</name>
</gene>
<proteinExistence type="predicted"/>
<feature type="region of interest" description="Disordered" evidence="1">
    <location>
        <begin position="247"/>
        <end position="279"/>
    </location>
</feature>
<keyword evidence="3" id="KW-1185">Reference proteome</keyword>
<evidence type="ECO:0000256" key="1">
    <source>
        <dbReference type="SAM" id="MobiDB-lite"/>
    </source>
</evidence>
<reference evidence="2 3" key="1">
    <citation type="journal article" date="2015" name="Plant Cell">
        <title>Oil accumulation by the oleaginous diatom Fistulifera solaris as revealed by the genome and transcriptome.</title>
        <authorList>
            <person name="Tanaka T."/>
            <person name="Maeda Y."/>
            <person name="Veluchamy A."/>
            <person name="Tanaka M."/>
            <person name="Abida H."/>
            <person name="Marechal E."/>
            <person name="Bowler C."/>
            <person name="Muto M."/>
            <person name="Sunaga Y."/>
            <person name="Tanaka M."/>
            <person name="Yoshino T."/>
            <person name="Taniguchi T."/>
            <person name="Fukuda Y."/>
            <person name="Nemoto M."/>
            <person name="Matsumoto M."/>
            <person name="Wong P.S."/>
            <person name="Aburatani S."/>
            <person name="Fujibuchi W."/>
        </authorList>
    </citation>
    <scope>NUCLEOTIDE SEQUENCE [LARGE SCALE GENOMIC DNA]</scope>
    <source>
        <strain evidence="2 3">JPCC DA0580</strain>
    </source>
</reference>
<evidence type="ECO:0000313" key="3">
    <source>
        <dbReference type="Proteomes" id="UP000198406"/>
    </source>
</evidence>
<comment type="caution">
    <text evidence="2">The sequence shown here is derived from an EMBL/GenBank/DDBJ whole genome shotgun (WGS) entry which is preliminary data.</text>
</comment>
<dbReference type="AlphaFoldDB" id="A0A1Z5K8N2"/>
<organism evidence="2 3">
    <name type="scientific">Fistulifera solaris</name>
    <name type="common">Oleaginous diatom</name>
    <dbReference type="NCBI Taxonomy" id="1519565"/>
    <lineage>
        <taxon>Eukaryota</taxon>
        <taxon>Sar</taxon>
        <taxon>Stramenopiles</taxon>
        <taxon>Ochrophyta</taxon>
        <taxon>Bacillariophyta</taxon>
        <taxon>Bacillariophyceae</taxon>
        <taxon>Bacillariophycidae</taxon>
        <taxon>Naviculales</taxon>
        <taxon>Naviculaceae</taxon>
        <taxon>Fistulifera</taxon>
    </lineage>
</organism>
<name>A0A1Z5K8N2_FISSO</name>
<accession>A0A1Z5K8N2</accession>
<dbReference type="Proteomes" id="UP000198406">
    <property type="component" value="Unassembled WGS sequence"/>
</dbReference>
<sequence>MGHDDESSSHRATFDKIRDILLRIDRWMTHLGAAPLVLYNCHIVWSCRALEEEYNLHQSRWNYARILLSWGILASVTELALHQILIRCLDQVVPRSSSAATDPLASLRTKLLVRPLSTTPTTLTATMLLIFHLQYPFVAPQILPWLKNWQFLSPSVSYFLCISILMLVSPQSLTGGLVGLFWWYTEFLLQPYWNIPFCGAFVVLTCLSARVEYGNDLVPWIDRVAWNANGTLLVPNDQGEWVPFMEEAESNDENSSVSTQGSDEDEEERMGLRIPDDNVDVESADRRGWTELVPLSSDWATQMRSRRGASFL</sequence>
<evidence type="ECO:0000313" key="2">
    <source>
        <dbReference type="EMBL" id="GAX22609.1"/>
    </source>
</evidence>
<dbReference type="InParanoid" id="A0A1Z5K8N2"/>